<dbReference type="CDD" id="cd00174">
    <property type="entry name" value="SH3"/>
    <property type="match status" value="1"/>
</dbReference>
<feature type="region of interest" description="Disordered" evidence="3">
    <location>
        <begin position="1044"/>
        <end position="1076"/>
    </location>
</feature>
<feature type="region of interest" description="Disordered" evidence="3">
    <location>
        <begin position="60"/>
        <end position="119"/>
    </location>
</feature>
<feature type="compositionally biased region" description="Low complexity" evidence="3">
    <location>
        <begin position="277"/>
        <end position="293"/>
    </location>
</feature>
<feature type="compositionally biased region" description="Polar residues" evidence="3">
    <location>
        <begin position="315"/>
        <end position="325"/>
    </location>
</feature>
<feature type="domain" description="SH3" evidence="4">
    <location>
        <begin position="1"/>
        <end position="63"/>
    </location>
</feature>
<sequence>MPDYVYALHDFLPENDDEVTFRQGERIEVVERDDEYSDGWWQGRNLAGKVGLFPQSYTTPAVPTAPTSPPAASKDAANTNDAAPPASNGLGLHIPPPEEPQPLLPSAPPTTNFSHAKTPSDGLVMQATMTDVQKAIEQLGNRNDASSHRDDARSFSFASTRTGDGDLTDPETDIDIDTDRETDAGGDDWHRDARSKLAAEARKVVEAQMRAEQEDTPVVRNAAPPIEVELSDESEGEDDENDHLHQHMSYPREHPLIPEDDEEEEEHHQVVPVTAVPWRRSSQSAARSGAPSPEGAAVSTPIRTAFTPEHDRTSARSLPTPTSPRGFSPSLPAADEPVRTWSPVQVPERIALPITPAILSPAPRLADPFISLPSPAASTIGQQQQSTSKHNSGTSSGTAPASSAADIKKSSNHPSEWSVEEVVDWLRSKGFGDDVCDKFIEQEITGDVLLDLDVNLLKTEIGIPAFGKRMRIANAITDLRRPPSVVYSDHVPAPSRTTVQSQPQSNGYSHARAQSVQSSAQNSLNSPMYGGNFNGLPSAGYGSMMTSESAPQTSELPSAIMLGERDRRISDPVSSAGLSVNVTDTDERTTNGSTDDATRSAGGFAGVGAGAAAGVGLGVQNGLKTRPAQLQLSGSEANLRARAVGGNIPEETADDELAVMSENEAGTSSVSKRRRMFGLSTESGSSSKRESTISQNSKNGLAPPTSPLATSPKESLEETTAPVRNHRRAQKSYDASKPADRLSLFANPFHNSIGKSRKPAPSYDTDSPGEKASSMSLSRLYGSTGRKSSNKSATSDAGSTYIASPKKKIENRPKTSQDSTEEYKEPALLRKRSPPTSSDAPLTARGMQSFKPGQSVLGQIGKPDHSGWMRKKGDRYNSWKTRYFMLKGSHMYILKSDAKSETKIKGYINIQGYKVLVDENTDPGRYGFRIMHESDKTHYFSSSEQTVIREWMKAIMKSTIGRDYSKAVVSSCNIPTIPLTVAQAMSPAPRPPSPTARAATQKAHRSDNPSQLTSRDARILMGFPPGENGTPDEQQKLDQFFKQGGSPDIAKALSQPPTPSAPPAQRPVRDVRRASTASEMGIPVDPALVHWANTHLPPSLRIADPNGPLCDGLGLLRIAESVRGKPASPPVPDSAFPSGPGDDKLDGLFQLFDFLLDNDVKTGSVSINEVRQGKRDKIMQLLKALKAWDDKRKAIATRLS</sequence>
<feature type="compositionally biased region" description="Acidic residues" evidence="3">
    <location>
        <begin position="229"/>
        <end position="241"/>
    </location>
</feature>
<dbReference type="PROSITE" id="PS50105">
    <property type="entry name" value="SAM_DOMAIN"/>
    <property type="match status" value="1"/>
</dbReference>
<feature type="compositionally biased region" description="Polar residues" evidence="3">
    <location>
        <begin position="376"/>
        <end position="391"/>
    </location>
</feature>
<feature type="region of interest" description="Disordered" evidence="3">
    <location>
        <begin position="570"/>
        <end position="600"/>
    </location>
</feature>
<dbReference type="InterPro" id="IPR001452">
    <property type="entry name" value="SH3_domain"/>
</dbReference>
<dbReference type="PANTHER" id="PTHR45929">
    <property type="entry name" value="JAK PATHWAY SIGNAL TRANSDUCTION ADAPTOR MOLECULE"/>
    <property type="match status" value="1"/>
</dbReference>
<dbReference type="Gene3D" id="1.10.150.50">
    <property type="entry name" value="Transcription Factor, Ets-1"/>
    <property type="match status" value="1"/>
</dbReference>
<dbReference type="Pfam" id="PF07647">
    <property type="entry name" value="SAM_2"/>
    <property type="match status" value="1"/>
</dbReference>
<dbReference type="PANTHER" id="PTHR45929:SF7">
    <property type="entry name" value="LAS SEVENTEEN-BINDING PROTEIN 1"/>
    <property type="match status" value="1"/>
</dbReference>
<evidence type="ECO:0000259" key="6">
    <source>
        <dbReference type="PROSITE" id="PS50105"/>
    </source>
</evidence>
<dbReference type="SUPFAM" id="SSF50044">
    <property type="entry name" value="SH3-domain"/>
    <property type="match status" value="1"/>
</dbReference>
<name>A0A166K7Y0_9AGAM</name>
<dbReference type="Gene3D" id="2.30.30.40">
    <property type="entry name" value="SH3 Domains"/>
    <property type="match status" value="1"/>
</dbReference>
<evidence type="ECO:0000313" key="7">
    <source>
        <dbReference type="EMBL" id="KZP21624.1"/>
    </source>
</evidence>
<organism evidence="7 8">
    <name type="scientific">Athelia psychrophila</name>
    <dbReference type="NCBI Taxonomy" id="1759441"/>
    <lineage>
        <taxon>Eukaryota</taxon>
        <taxon>Fungi</taxon>
        <taxon>Dikarya</taxon>
        <taxon>Basidiomycota</taxon>
        <taxon>Agaricomycotina</taxon>
        <taxon>Agaricomycetes</taxon>
        <taxon>Agaricomycetidae</taxon>
        <taxon>Atheliales</taxon>
        <taxon>Atheliaceae</taxon>
        <taxon>Athelia</taxon>
    </lineage>
</organism>
<feature type="compositionally biased region" description="Pro residues" evidence="3">
    <location>
        <begin position="94"/>
        <end position="108"/>
    </location>
</feature>
<gene>
    <name evidence="7" type="ORF">FIBSPDRAFT_860565</name>
</gene>
<evidence type="ECO:0000256" key="2">
    <source>
        <dbReference type="PROSITE-ProRule" id="PRU00192"/>
    </source>
</evidence>
<dbReference type="PRINTS" id="PR00452">
    <property type="entry name" value="SH3DOMAIN"/>
</dbReference>
<keyword evidence="8" id="KW-1185">Reference proteome</keyword>
<proteinExistence type="predicted"/>
<dbReference type="InterPro" id="IPR050670">
    <property type="entry name" value="STAM"/>
</dbReference>
<dbReference type="CDD" id="cd13316">
    <property type="entry name" value="PH_Boi"/>
    <property type="match status" value="1"/>
</dbReference>
<protein>
    <recommendedName>
        <fullName evidence="9">PH-domain-containing protein</fullName>
    </recommendedName>
</protein>
<dbReference type="PROSITE" id="PS50002">
    <property type="entry name" value="SH3"/>
    <property type="match status" value="1"/>
</dbReference>
<dbReference type="InterPro" id="IPR001660">
    <property type="entry name" value="SAM"/>
</dbReference>
<feature type="compositionally biased region" description="Polar residues" evidence="3">
    <location>
        <begin position="572"/>
        <end position="583"/>
    </location>
</feature>
<feature type="compositionally biased region" description="Polar residues" evidence="3">
    <location>
        <begin position="785"/>
        <end position="802"/>
    </location>
</feature>
<dbReference type="InterPro" id="IPR013761">
    <property type="entry name" value="SAM/pointed_sf"/>
</dbReference>
<feature type="compositionally biased region" description="Polar residues" evidence="3">
    <location>
        <begin position="495"/>
        <end position="526"/>
    </location>
</feature>
<dbReference type="Pfam" id="PF00169">
    <property type="entry name" value="PH"/>
    <property type="match status" value="1"/>
</dbReference>
<evidence type="ECO:0000259" key="5">
    <source>
        <dbReference type="PROSITE" id="PS50003"/>
    </source>
</evidence>
<dbReference type="SUPFAM" id="SSF50729">
    <property type="entry name" value="PH domain-like"/>
    <property type="match status" value="1"/>
</dbReference>
<feature type="compositionally biased region" description="Pro residues" evidence="3">
    <location>
        <begin position="1056"/>
        <end position="1065"/>
    </location>
</feature>
<feature type="compositionally biased region" description="Low complexity" evidence="3">
    <location>
        <begin position="60"/>
        <end position="86"/>
    </location>
</feature>
<dbReference type="OrthoDB" id="73680at2759"/>
<dbReference type="SMART" id="SM00454">
    <property type="entry name" value="SAM"/>
    <property type="match status" value="1"/>
</dbReference>
<feature type="compositionally biased region" description="Low complexity" evidence="3">
    <location>
        <begin position="392"/>
        <end position="405"/>
    </location>
</feature>
<dbReference type="SMART" id="SM00233">
    <property type="entry name" value="PH"/>
    <property type="match status" value="1"/>
</dbReference>
<evidence type="ECO:0000256" key="1">
    <source>
        <dbReference type="ARBA" id="ARBA00022443"/>
    </source>
</evidence>
<feature type="region of interest" description="Disordered" evidence="3">
    <location>
        <begin position="373"/>
        <end position="413"/>
    </location>
</feature>
<dbReference type="Pfam" id="PF00018">
    <property type="entry name" value="SH3_1"/>
    <property type="match status" value="1"/>
</dbReference>
<feature type="domain" description="PH" evidence="5">
    <location>
        <begin position="862"/>
        <end position="960"/>
    </location>
</feature>
<accession>A0A166K7Y0</accession>
<dbReference type="InterPro" id="IPR001849">
    <property type="entry name" value="PH_domain"/>
</dbReference>
<dbReference type="Proteomes" id="UP000076532">
    <property type="component" value="Unassembled WGS sequence"/>
</dbReference>
<dbReference type="AlphaFoldDB" id="A0A166K7Y0"/>
<evidence type="ECO:0000313" key="8">
    <source>
        <dbReference type="Proteomes" id="UP000076532"/>
    </source>
</evidence>
<evidence type="ECO:0000259" key="4">
    <source>
        <dbReference type="PROSITE" id="PS50002"/>
    </source>
</evidence>
<dbReference type="SUPFAM" id="SSF47769">
    <property type="entry name" value="SAM/Pointed domain"/>
    <property type="match status" value="1"/>
</dbReference>
<dbReference type="Gene3D" id="2.30.29.30">
    <property type="entry name" value="Pleckstrin-homology domain (PH domain)/Phosphotyrosine-binding domain (PTB)"/>
    <property type="match status" value="1"/>
</dbReference>
<dbReference type="STRING" id="436010.A0A166K7Y0"/>
<evidence type="ECO:0000256" key="3">
    <source>
        <dbReference type="SAM" id="MobiDB-lite"/>
    </source>
</evidence>
<dbReference type="InterPro" id="IPR011993">
    <property type="entry name" value="PH-like_dom_sf"/>
</dbReference>
<dbReference type="EMBL" id="KV417546">
    <property type="protein sequence ID" value="KZP21624.1"/>
    <property type="molecule type" value="Genomic_DNA"/>
</dbReference>
<feature type="region of interest" description="Disordered" evidence="3">
    <location>
        <begin position="208"/>
        <end position="245"/>
    </location>
</feature>
<dbReference type="InterPro" id="IPR036028">
    <property type="entry name" value="SH3-like_dom_sf"/>
</dbReference>
<dbReference type="PROSITE" id="PS50003">
    <property type="entry name" value="PH_DOMAIN"/>
    <property type="match status" value="1"/>
</dbReference>
<dbReference type="SMART" id="SM00326">
    <property type="entry name" value="SH3"/>
    <property type="match status" value="1"/>
</dbReference>
<feature type="region of interest" description="Disordered" evidence="3">
    <location>
        <begin position="141"/>
        <end position="190"/>
    </location>
</feature>
<keyword evidence="1 2" id="KW-0728">SH3 domain</keyword>
<feature type="compositionally biased region" description="Basic and acidic residues" evidence="3">
    <location>
        <begin position="177"/>
        <end position="190"/>
    </location>
</feature>
<feature type="region of interest" description="Disordered" evidence="3">
    <location>
        <begin position="984"/>
        <end position="1015"/>
    </location>
</feature>
<feature type="domain" description="SAM" evidence="6">
    <location>
        <begin position="417"/>
        <end position="482"/>
    </location>
</feature>
<feature type="region of interest" description="Disordered" evidence="3">
    <location>
        <begin position="275"/>
        <end position="338"/>
    </location>
</feature>
<feature type="region of interest" description="Disordered" evidence="3">
    <location>
        <begin position="489"/>
        <end position="531"/>
    </location>
</feature>
<feature type="compositionally biased region" description="Basic and acidic residues" evidence="3">
    <location>
        <begin position="807"/>
        <end position="828"/>
    </location>
</feature>
<reference evidence="7 8" key="1">
    <citation type="journal article" date="2016" name="Mol. Biol. Evol.">
        <title>Comparative Genomics of Early-Diverging Mushroom-Forming Fungi Provides Insights into the Origins of Lignocellulose Decay Capabilities.</title>
        <authorList>
            <person name="Nagy L.G."/>
            <person name="Riley R."/>
            <person name="Tritt A."/>
            <person name="Adam C."/>
            <person name="Daum C."/>
            <person name="Floudas D."/>
            <person name="Sun H."/>
            <person name="Yadav J.S."/>
            <person name="Pangilinan J."/>
            <person name="Larsson K.H."/>
            <person name="Matsuura K."/>
            <person name="Barry K."/>
            <person name="Labutti K."/>
            <person name="Kuo R."/>
            <person name="Ohm R.A."/>
            <person name="Bhattacharya S.S."/>
            <person name="Shirouzu T."/>
            <person name="Yoshinaga Y."/>
            <person name="Martin F.M."/>
            <person name="Grigoriev I.V."/>
            <person name="Hibbett D.S."/>
        </authorList>
    </citation>
    <scope>NUCLEOTIDE SEQUENCE [LARGE SCALE GENOMIC DNA]</scope>
    <source>
        <strain evidence="7 8">CBS 109695</strain>
    </source>
</reference>
<evidence type="ECO:0008006" key="9">
    <source>
        <dbReference type="Google" id="ProtNLM"/>
    </source>
</evidence>
<feature type="compositionally biased region" description="Acidic residues" evidence="3">
    <location>
        <begin position="166"/>
        <end position="176"/>
    </location>
</feature>
<feature type="region of interest" description="Disordered" evidence="3">
    <location>
        <begin position="643"/>
        <end position="869"/>
    </location>
</feature>